<dbReference type="CTD" id="20211054"/>
<dbReference type="PROSITE" id="PS50186">
    <property type="entry name" value="DEP"/>
    <property type="match status" value="1"/>
</dbReference>
<feature type="compositionally biased region" description="Low complexity" evidence="1">
    <location>
        <begin position="428"/>
        <end position="456"/>
    </location>
</feature>
<accession>T1FQF7</accession>
<dbReference type="STRING" id="6412.T1FQF7"/>
<dbReference type="SUPFAM" id="SSF46785">
    <property type="entry name" value="Winged helix' DNA-binding domain"/>
    <property type="match status" value="1"/>
</dbReference>
<gene>
    <name evidence="4" type="primary">20211054</name>
    <name evidence="3" type="ORF">HELRODRAFT_188886</name>
</gene>
<dbReference type="HOGENOM" id="CLU_277611_0_0_1"/>
<dbReference type="Pfam" id="PF00610">
    <property type="entry name" value="DEP"/>
    <property type="match status" value="1"/>
</dbReference>
<dbReference type="OrthoDB" id="524326at2759"/>
<name>T1FQF7_HELRO</name>
<organism evidence="4 5">
    <name type="scientific">Helobdella robusta</name>
    <name type="common">Californian leech</name>
    <dbReference type="NCBI Taxonomy" id="6412"/>
    <lineage>
        <taxon>Eukaryota</taxon>
        <taxon>Metazoa</taxon>
        <taxon>Spiralia</taxon>
        <taxon>Lophotrochozoa</taxon>
        <taxon>Annelida</taxon>
        <taxon>Clitellata</taxon>
        <taxon>Hirudinea</taxon>
        <taxon>Rhynchobdellida</taxon>
        <taxon>Glossiphoniidae</taxon>
        <taxon>Helobdella</taxon>
    </lineage>
</organism>
<evidence type="ECO:0000259" key="2">
    <source>
        <dbReference type="PROSITE" id="PS50186"/>
    </source>
</evidence>
<dbReference type="Gene3D" id="1.10.10.10">
    <property type="entry name" value="Winged helix-like DNA-binding domain superfamily/Winged helix DNA-binding domain"/>
    <property type="match status" value="1"/>
</dbReference>
<dbReference type="EMBL" id="KB097143">
    <property type="protein sequence ID" value="ESN98705.1"/>
    <property type="molecule type" value="Genomic_DNA"/>
</dbReference>
<dbReference type="PANTHER" id="PTHR16206">
    <property type="entry name" value="DEP DOMAIN-CONTAINING"/>
    <property type="match status" value="1"/>
</dbReference>
<dbReference type="RefSeq" id="XP_009022691.1">
    <property type="nucleotide sequence ID" value="XM_009024443.1"/>
</dbReference>
<evidence type="ECO:0000313" key="4">
    <source>
        <dbReference type="EnsemblMetazoa" id="HelroP188886"/>
    </source>
</evidence>
<protein>
    <recommendedName>
        <fullName evidence="2">DEP domain-containing protein</fullName>
    </recommendedName>
</protein>
<dbReference type="InterPro" id="IPR000591">
    <property type="entry name" value="DEP_dom"/>
</dbReference>
<evidence type="ECO:0000313" key="3">
    <source>
        <dbReference type="EMBL" id="ESN98705.1"/>
    </source>
</evidence>
<reference evidence="4" key="3">
    <citation type="submission" date="2015-06" db="UniProtKB">
        <authorList>
            <consortium name="EnsemblMetazoa"/>
        </authorList>
    </citation>
    <scope>IDENTIFICATION</scope>
</reference>
<feature type="domain" description="DEP" evidence="2">
    <location>
        <begin position="47"/>
        <end position="129"/>
    </location>
</feature>
<reference evidence="3 5" key="2">
    <citation type="journal article" date="2013" name="Nature">
        <title>Insights into bilaterian evolution from three spiralian genomes.</title>
        <authorList>
            <person name="Simakov O."/>
            <person name="Marletaz F."/>
            <person name="Cho S.J."/>
            <person name="Edsinger-Gonzales E."/>
            <person name="Havlak P."/>
            <person name="Hellsten U."/>
            <person name="Kuo D.H."/>
            <person name="Larsson T."/>
            <person name="Lv J."/>
            <person name="Arendt D."/>
            <person name="Savage R."/>
            <person name="Osoegawa K."/>
            <person name="de Jong P."/>
            <person name="Grimwood J."/>
            <person name="Chapman J.A."/>
            <person name="Shapiro H."/>
            <person name="Aerts A."/>
            <person name="Otillar R.P."/>
            <person name="Terry A.Y."/>
            <person name="Boore J.L."/>
            <person name="Grigoriev I.V."/>
            <person name="Lindberg D.R."/>
            <person name="Seaver E.C."/>
            <person name="Weisblat D.A."/>
            <person name="Putnam N.H."/>
            <person name="Rokhsar D.S."/>
        </authorList>
    </citation>
    <scope>NUCLEOTIDE SEQUENCE</scope>
</reference>
<dbReference type="EnsemblMetazoa" id="HelroT188886">
    <property type="protein sequence ID" value="HelroP188886"/>
    <property type="gene ID" value="HelroG188886"/>
</dbReference>
<dbReference type="EMBL" id="AMQM01001043">
    <property type="status" value="NOT_ANNOTATED_CDS"/>
    <property type="molecule type" value="Genomic_DNA"/>
</dbReference>
<evidence type="ECO:0000313" key="5">
    <source>
        <dbReference type="Proteomes" id="UP000015101"/>
    </source>
</evidence>
<dbReference type="GO" id="GO:0035556">
    <property type="term" value="P:intracellular signal transduction"/>
    <property type="evidence" value="ECO:0007669"/>
    <property type="project" value="InterPro"/>
</dbReference>
<dbReference type="PANTHER" id="PTHR16206:SF4">
    <property type="entry name" value="PROTEIN LET-99"/>
    <property type="match status" value="1"/>
</dbReference>
<sequence>MLETNNVSVVSGEYAAAGSARDVKVRNEKSSGPFAATQMWNMLLRSFKDGMPVGRHRKGFKSYQNCFIGSDAVSWMHDNMQNLLKTDVTRSQVVTLLEKFYKVKLFRDVDKSSEGTEFCEGSKLYRFSTEEEEEGSDVLELAVLLQSTSVNKSSSKPSSSLSSSSSSMSPNRIFRRFNLKSGHMDVNIPRSNFKPKVTNSNKMRQKLNVSDVVVMVNSNIFNSSNVVNDSSDTTRNNNFYNNNNISNNNISNKVNNNKIGLSRGNTFSFSSKMDPQTPQTSQTPYIALSETQARNFSLKKFVTKKTETKLSMHSNLEMNRETNVESDDFILRNPNFRDESEVIKMEVKLAPLAFNIENGFILGLSSLVADPSFRNAVGSLDVNVQYIIHNVSIVNKNAMPTNIDKKNPMNNNEKPDVHVEMKRENVAGSNVSNNNTNNNNGCNSNGNMNNNNNNNNKGDDTMDDDVLDLVCEYTADVNDSALISPQILQIIKLAHESQRVQAEISQKIQQKRIHNQRLNNKFENFLHNQSTLETCFGLENKTPKTTVKMSSRLSSSMYAKIGDVSKFIDDDGEGVDDENADDRKMTFYDFLNSSPPPKIIHKGFFHSQFFFLPANKQWKTKKQRKKSITKSVDNIAKGGCSISNHSNHTTNNNTKNDNNHVNNRSSHHYHNLYTEGKGKLISMFGSIGNISNKNLYNNSNNTNNNYNNNENNANDHNSMGAYNVKNSKERKVKVNKSLVDDADEIMKMLIDNHASLQKQQQQTKSVANVETTATQLNNNNILQHSFETLSKSSAKTPPYIPTMCNDGVKKINPSATNTNNFNKNTRIFTDSYHINVDNTKHVNVDNNDYCYFHLSNIGHQHFNKTSTNDTNYNNMSLNNAANYNNANEINRDINVANIPNSNNLISADCNNTNKMNSNKDALIAVMQHMMLVLPPANRRMLMILVRLLSKIVFPNSSSSDVNSNNNINSSDINSDFYSAYEISRLDGKQIKLLDAFASFILSKDSSICQSSMEILLYMMRYYSSMFKVPPYIHGNKLLSFFFSESKVRIHFHHSRLFVPIRCLKQKYLHYEMVHAYNKERSRLEVLHEQKENVSYRPNSWQTNLHNMHVQRPLKSILKKNVHVVKPVSHLEAEDCIQPIKLW</sequence>
<keyword evidence="5" id="KW-1185">Reference proteome</keyword>
<dbReference type="AlphaFoldDB" id="T1FQF7"/>
<dbReference type="SMART" id="SM00049">
    <property type="entry name" value="DEP"/>
    <property type="match status" value="1"/>
</dbReference>
<dbReference type="GeneID" id="20211054"/>
<reference evidence="5" key="1">
    <citation type="submission" date="2012-12" db="EMBL/GenBank/DDBJ databases">
        <authorList>
            <person name="Hellsten U."/>
            <person name="Grimwood J."/>
            <person name="Chapman J.A."/>
            <person name="Shapiro H."/>
            <person name="Aerts A."/>
            <person name="Otillar R.P."/>
            <person name="Terry A.Y."/>
            <person name="Boore J.L."/>
            <person name="Simakov O."/>
            <person name="Marletaz F."/>
            <person name="Cho S.-J."/>
            <person name="Edsinger-Gonzales E."/>
            <person name="Havlak P."/>
            <person name="Kuo D.-H."/>
            <person name="Larsson T."/>
            <person name="Lv J."/>
            <person name="Arendt D."/>
            <person name="Savage R."/>
            <person name="Osoegawa K."/>
            <person name="de Jong P."/>
            <person name="Lindberg D.R."/>
            <person name="Seaver E.C."/>
            <person name="Weisblat D.A."/>
            <person name="Putnam N.H."/>
            <person name="Grigoriev I.V."/>
            <person name="Rokhsar D.S."/>
        </authorList>
    </citation>
    <scope>NUCLEOTIDE SEQUENCE</scope>
</reference>
<dbReference type="Proteomes" id="UP000015101">
    <property type="component" value="Unassembled WGS sequence"/>
</dbReference>
<feature type="region of interest" description="Disordered" evidence="1">
    <location>
        <begin position="639"/>
        <end position="665"/>
    </location>
</feature>
<dbReference type="InParanoid" id="T1FQF7"/>
<feature type="region of interest" description="Disordered" evidence="1">
    <location>
        <begin position="428"/>
        <end position="460"/>
    </location>
</feature>
<evidence type="ECO:0000256" key="1">
    <source>
        <dbReference type="SAM" id="MobiDB-lite"/>
    </source>
</evidence>
<feature type="compositionally biased region" description="Low complexity" evidence="1">
    <location>
        <begin position="641"/>
        <end position="663"/>
    </location>
</feature>
<dbReference type="InterPro" id="IPR036390">
    <property type="entry name" value="WH_DNA-bd_sf"/>
</dbReference>
<proteinExistence type="predicted"/>
<dbReference type="InterPro" id="IPR036388">
    <property type="entry name" value="WH-like_DNA-bd_sf"/>
</dbReference>
<dbReference type="KEGG" id="hro:HELRODRAFT_188886"/>